<gene>
    <name evidence="3" type="ORF">NCAST_08_01890</name>
</gene>
<organism evidence="3 4">
    <name type="scientific">Nocardia asteroides NBRC 15531</name>
    <dbReference type="NCBI Taxonomy" id="1110697"/>
    <lineage>
        <taxon>Bacteria</taxon>
        <taxon>Bacillati</taxon>
        <taxon>Actinomycetota</taxon>
        <taxon>Actinomycetes</taxon>
        <taxon>Mycobacteriales</taxon>
        <taxon>Nocardiaceae</taxon>
        <taxon>Nocardia</taxon>
    </lineage>
</organism>
<dbReference type="AlphaFoldDB" id="U5E3D0"/>
<evidence type="ECO:0000256" key="2">
    <source>
        <dbReference type="SAM" id="Phobius"/>
    </source>
</evidence>
<keyword evidence="2" id="KW-1133">Transmembrane helix</keyword>
<dbReference type="EMBL" id="BAFO02000008">
    <property type="protein sequence ID" value="GAD82317.1"/>
    <property type="molecule type" value="Genomic_DNA"/>
</dbReference>
<reference evidence="3 4" key="1">
    <citation type="journal article" date="2014" name="BMC Genomics">
        <title>Genome based analysis of type-I polyketide synthase and nonribosomal peptide synthetase gene clusters in seven strains of five representative Nocardia species.</title>
        <authorList>
            <person name="Komaki H."/>
            <person name="Ichikawa N."/>
            <person name="Hosoyama A."/>
            <person name="Takahashi-Nakaguchi A."/>
            <person name="Matsuzawa T."/>
            <person name="Suzuki K."/>
            <person name="Fujita N."/>
            <person name="Gonoi T."/>
        </authorList>
    </citation>
    <scope>NUCLEOTIDE SEQUENCE [LARGE SCALE GENOMIC DNA]</scope>
    <source>
        <strain evidence="3 4">NBRC 15531</strain>
    </source>
</reference>
<keyword evidence="2" id="KW-0812">Transmembrane</keyword>
<comment type="caution">
    <text evidence="3">The sequence shown here is derived from an EMBL/GenBank/DDBJ whole genome shotgun (WGS) entry which is preliminary data.</text>
</comment>
<evidence type="ECO:0000256" key="1">
    <source>
        <dbReference type="SAM" id="MobiDB-lite"/>
    </source>
</evidence>
<feature type="compositionally biased region" description="Basic residues" evidence="1">
    <location>
        <begin position="221"/>
        <end position="238"/>
    </location>
</feature>
<keyword evidence="4" id="KW-1185">Reference proteome</keyword>
<evidence type="ECO:0000313" key="3">
    <source>
        <dbReference type="EMBL" id="GAD82317.1"/>
    </source>
</evidence>
<feature type="region of interest" description="Disordered" evidence="1">
    <location>
        <begin position="1"/>
        <end position="21"/>
    </location>
</feature>
<feature type="transmembrane region" description="Helical" evidence="2">
    <location>
        <begin position="172"/>
        <end position="190"/>
    </location>
</feature>
<proteinExistence type="predicted"/>
<protein>
    <submittedName>
        <fullName evidence="3">Uncharacterized protein</fullName>
    </submittedName>
</protein>
<name>U5E3D0_NOCAS</name>
<keyword evidence="2" id="KW-0472">Membrane</keyword>
<feature type="region of interest" description="Disordered" evidence="1">
    <location>
        <begin position="199"/>
        <end position="238"/>
    </location>
</feature>
<dbReference type="eggNOG" id="ENOG5031PAT">
    <property type="taxonomic scope" value="Bacteria"/>
</dbReference>
<dbReference type="STRING" id="1824.SAMN05444423_105184"/>
<sequence>MGVLPGPRTEPRETGNPFTGFDRVDARTREFVEVAATWHAPPSLNVDETRHIALTLGSGNALQTQVADALEGTAPTSAGTLAVGSAVRVTLLVNESDAEVTPDGAVDASTGTEVDMRWMWQLRPKHPASALLLTAHVEIPLGDEHVISSYLGLRLPVHRTFGYTAGQVFTNWATWSAIVVSVFAASGWLLHRRFTPTDQAPVPRPSAIAGSDPRRRTGPLTRRRPTGVSGRGRRPGRR</sequence>
<dbReference type="Proteomes" id="UP000017048">
    <property type="component" value="Unassembled WGS sequence"/>
</dbReference>
<accession>U5E3D0</accession>
<evidence type="ECO:0000313" key="4">
    <source>
        <dbReference type="Proteomes" id="UP000017048"/>
    </source>
</evidence>